<evidence type="ECO:0000313" key="5">
    <source>
        <dbReference type="Proteomes" id="UP000199093"/>
    </source>
</evidence>
<gene>
    <name evidence="4" type="ORF">SAMN04487993_100865</name>
</gene>
<proteinExistence type="predicted"/>
<evidence type="ECO:0000256" key="1">
    <source>
        <dbReference type="ARBA" id="ARBA00023002"/>
    </source>
</evidence>
<sequence>MTVAVYLPAEDKTRWWVDMLQDLLPGWQVQSFAEAAADPDAVEHAVVWRPRSGDLARFPNLRAIVSIGAGIDHVLEDDQLPQGVPIIRTVGQDLTQRMREYVALHVLRHHRDMPRQLQAQRDHDWHAIVVPVAPNRVVGVMGLGNLGAEAARTLAGLGFATRGWSKSEKQVEGVACFAGAEGLPGFLDGCEILVNLLPLTDSTRGILNAGLFARLAPGACVINCARGAHLVEEDLLAALESGQIKQATLDVFHIEPLPADHGFWGHPAITVTPHVASQIDAATGGRIIAQNLRTFAETGTCADVADAVRGY</sequence>
<keyword evidence="4" id="KW-0670">Pyruvate</keyword>
<feature type="domain" description="D-isomer specific 2-hydroxyacid dehydrogenase NAD-binding" evidence="3">
    <location>
        <begin position="105"/>
        <end position="276"/>
    </location>
</feature>
<dbReference type="SUPFAM" id="SSF51735">
    <property type="entry name" value="NAD(P)-binding Rossmann-fold domains"/>
    <property type="match status" value="1"/>
</dbReference>
<dbReference type="InterPro" id="IPR036291">
    <property type="entry name" value="NAD(P)-bd_dom_sf"/>
</dbReference>
<dbReference type="AlphaFoldDB" id="A0A1G8MIB4"/>
<dbReference type="OrthoDB" id="9787219at2"/>
<dbReference type="RefSeq" id="WP_089846718.1">
    <property type="nucleotide sequence ID" value="NZ_FNEJ01000008.1"/>
</dbReference>
<dbReference type="InterPro" id="IPR006140">
    <property type="entry name" value="D-isomer_DH_NAD-bd"/>
</dbReference>
<evidence type="ECO:0000313" key="4">
    <source>
        <dbReference type="EMBL" id="SDI67622.1"/>
    </source>
</evidence>
<keyword evidence="2" id="KW-0520">NAD</keyword>
<dbReference type="CDD" id="cd12164">
    <property type="entry name" value="GDH_like_2"/>
    <property type="match status" value="1"/>
</dbReference>
<name>A0A1G8MIB4_9RHOB</name>
<evidence type="ECO:0000259" key="3">
    <source>
        <dbReference type="Pfam" id="PF02826"/>
    </source>
</evidence>
<accession>A0A1G8MIB4</accession>
<dbReference type="EMBL" id="FNEJ01000008">
    <property type="protein sequence ID" value="SDI67622.1"/>
    <property type="molecule type" value="Genomic_DNA"/>
</dbReference>
<dbReference type="Pfam" id="PF02826">
    <property type="entry name" value="2-Hacid_dh_C"/>
    <property type="match status" value="1"/>
</dbReference>
<reference evidence="4 5" key="1">
    <citation type="submission" date="2016-10" db="EMBL/GenBank/DDBJ databases">
        <authorList>
            <person name="de Groot N.N."/>
        </authorList>
    </citation>
    <scope>NUCLEOTIDE SEQUENCE [LARGE SCALE GENOMIC DNA]</scope>
    <source>
        <strain evidence="4 5">DSM 26424</strain>
    </source>
</reference>
<dbReference type="PANTHER" id="PTHR43333">
    <property type="entry name" value="2-HACID_DH_C DOMAIN-CONTAINING PROTEIN"/>
    <property type="match status" value="1"/>
</dbReference>
<dbReference type="PROSITE" id="PS00671">
    <property type="entry name" value="D_2_HYDROXYACID_DH_3"/>
    <property type="match status" value="1"/>
</dbReference>
<dbReference type="SUPFAM" id="SSF52283">
    <property type="entry name" value="Formate/glycerate dehydrogenase catalytic domain-like"/>
    <property type="match status" value="1"/>
</dbReference>
<dbReference type="PANTHER" id="PTHR43333:SF1">
    <property type="entry name" value="D-ISOMER SPECIFIC 2-HYDROXYACID DEHYDROGENASE NAD-BINDING DOMAIN-CONTAINING PROTEIN"/>
    <property type="match status" value="1"/>
</dbReference>
<dbReference type="GO" id="GO:0016616">
    <property type="term" value="F:oxidoreductase activity, acting on the CH-OH group of donors, NAD or NADP as acceptor"/>
    <property type="evidence" value="ECO:0007669"/>
    <property type="project" value="UniProtKB-ARBA"/>
</dbReference>
<protein>
    <submittedName>
        <fullName evidence="4">Glyoxylate/hydroxypyruvate reductase A</fullName>
    </submittedName>
</protein>
<dbReference type="STRING" id="555512.SAMN04487993_100865"/>
<dbReference type="GO" id="GO:0051287">
    <property type="term" value="F:NAD binding"/>
    <property type="evidence" value="ECO:0007669"/>
    <property type="project" value="InterPro"/>
</dbReference>
<dbReference type="Proteomes" id="UP000199093">
    <property type="component" value="Unassembled WGS sequence"/>
</dbReference>
<organism evidence="4 5">
    <name type="scientific">Salipiger marinus</name>
    <dbReference type="NCBI Taxonomy" id="555512"/>
    <lineage>
        <taxon>Bacteria</taxon>
        <taxon>Pseudomonadati</taxon>
        <taxon>Pseudomonadota</taxon>
        <taxon>Alphaproteobacteria</taxon>
        <taxon>Rhodobacterales</taxon>
        <taxon>Roseobacteraceae</taxon>
        <taxon>Salipiger</taxon>
    </lineage>
</organism>
<keyword evidence="5" id="KW-1185">Reference proteome</keyword>
<dbReference type="Gene3D" id="3.40.50.720">
    <property type="entry name" value="NAD(P)-binding Rossmann-like Domain"/>
    <property type="match status" value="2"/>
</dbReference>
<keyword evidence="1" id="KW-0560">Oxidoreductase</keyword>
<evidence type="ECO:0000256" key="2">
    <source>
        <dbReference type="ARBA" id="ARBA00023027"/>
    </source>
</evidence>
<dbReference type="InterPro" id="IPR029753">
    <property type="entry name" value="D-isomer_DH_CS"/>
</dbReference>